<dbReference type="GO" id="GO:0016853">
    <property type="term" value="F:isomerase activity"/>
    <property type="evidence" value="ECO:0007669"/>
    <property type="project" value="UniProtKB-KW"/>
</dbReference>
<dbReference type="RefSeq" id="WP_013513362.1">
    <property type="nucleotide sequence ID" value="NC_014844.1"/>
</dbReference>
<keyword evidence="1" id="KW-0413">Isomerase</keyword>
<evidence type="ECO:0000313" key="2">
    <source>
        <dbReference type="Proteomes" id="UP000002191"/>
    </source>
</evidence>
<keyword evidence="2" id="KW-1185">Reference proteome</keyword>
<sequence length="371" mass="43530">MDIKIELVEREKELTNELQALRPEALSVYARLYDKKEDVGSFHGTIGGKNNTYVDSVNNQFLDPKEFITRWISGVLDKAREEEAKQRQKYAGRVYKTTSSHKILGLLQNEVTQHYITTFLTRNFYRNFLARTREKPAETLWQLWFGGGDLVWGLIISPVYRDSTWTNDKSEMRRAGYSYWTVRHVLETGLIDPGSAKPLSFNDLEQLLEFYRSVLKRVSNSAYERQVADFYCNYIEQSSAPLDEPFLIPELRYAGKDREHQYRLDYTILNPYTMEMIGFEISPASTHASIKKKGDKTLIEMNEELSKQWAKEVKKRNDYFETFGITTVTFADDQLKDMGDCYSKIEEYLSKRPEKRKYLDEVMVEVENFQL</sequence>
<reference evidence="1 2" key="2">
    <citation type="journal article" date="2014" name="Genome Announc.">
        <title>Complete Genome Sequence of the Subsurface, Mesophilic Sulfate-Reducing Bacterium Desulfovibrio aespoeensis Aspo-2.</title>
        <authorList>
            <person name="Pedersen K."/>
            <person name="Bengtsson A."/>
            <person name="Edlund J."/>
            <person name="Rabe L."/>
            <person name="Hazen T."/>
            <person name="Chakraborty R."/>
            <person name="Goodwin L."/>
            <person name="Shapiro N."/>
        </authorList>
    </citation>
    <scope>NUCLEOTIDE SEQUENCE [LARGE SCALE GENOMIC DNA]</scope>
    <source>
        <strain evidence="2">ATCC 700646 / DSM 10631 / Aspo-2</strain>
    </source>
</reference>
<proteinExistence type="predicted"/>
<reference evidence="2" key="1">
    <citation type="submission" date="2010-12" db="EMBL/GenBank/DDBJ databases">
        <title>Complete sequence of Desulfovibrio aespoeensis Aspo-2.</title>
        <authorList>
            <consortium name="US DOE Joint Genome Institute"/>
            <person name="Lucas S."/>
            <person name="Copeland A."/>
            <person name="Lapidus A."/>
            <person name="Cheng J.-F."/>
            <person name="Goodwin L."/>
            <person name="Pitluck S."/>
            <person name="Chertkov O."/>
            <person name="Misra M."/>
            <person name="Detter J.C."/>
            <person name="Han C."/>
            <person name="Tapia R."/>
            <person name="Land M."/>
            <person name="Hauser L."/>
            <person name="Kyrpides N."/>
            <person name="Ivanova N."/>
            <person name="Ovchinnikova G."/>
            <person name="Pedersen K."/>
            <person name="Jagevall S."/>
            <person name="Hazen T."/>
            <person name="Woyke T."/>
        </authorList>
    </citation>
    <scope>NUCLEOTIDE SEQUENCE [LARGE SCALE GENOMIC DNA]</scope>
    <source>
        <strain evidence="2">ATCC 700646 / DSM 10631 / Aspo-2</strain>
    </source>
</reference>
<protein>
    <submittedName>
        <fullName evidence="1">Type IIA topoisomerase, A subunit</fullName>
    </submittedName>
</protein>
<dbReference type="EMBL" id="CP002431">
    <property type="protein sequence ID" value="ADU61425.1"/>
    <property type="molecule type" value="Genomic_DNA"/>
</dbReference>
<name>E6VX19_PSEA9</name>
<dbReference type="HOGENOM" id="CLU_743370_0_0_7"/>
<accession>E6VX19</accession>
<dbReference type="AlphaFoldDB" id="E6VX19"/>
<evidence type="ECO:0000313" key="1">
    <source>
        <dbReference type="EMBL" id="ADU61425.1"/>
    </source>
</evidence>
<dbReference type="eggNOG" id="ENOG5033Q5X">
    <property type="taxonomic scope" value="Bacteria"/>
</dbReference>
<dbReference type="OrthoDB" id="1313316at2"/>
<gene>
    <name evidence="1" type="ordered locus">Daes_0401</name>
</gene>
<dbReference type="KEGG" id="das:Daes_0401"/>
<dbReference type="Proteomes" id="UP000002191">
    <property type="component" value="Chromosome"/>
</dbReference>
<organism evidence="1 2">
    <name type="scientific">Pseudodesulfovibrio aespoeensis (strain ATCC 700646 / DSM 10631 / Aspo-2)</name>
    <name type="common">Desulfovibrio aespoeensis</name>
    <dbReference type="NCBI Taxonomy" id="643562"/>
    <lineage>
        <taxon>Bacteria</taxon>
        <taxon>Pseudomonadati</taxon>
        <taxon>Thermodesulfobacteriota</taxon>
        <taxon>Desulfovibrionia</taxon>
        <taxon>Desulfovibrionales</taxon>
        <taxon>Desulfovibrionaceae</taxon>
    </lineage>
</organism>